<reference evidence="1" key="1">
    <citation type="journal article" date="2014" name="Front. Microbiol.">
        <title>High frequency of phylogenetically diverse reductive dehalogenase-homologous genes in deep subseafloor sedimentary metagenomes.</title>
        <authorList>
            <person name="Kawai M."/>
            <person name="Futagami T."/>
            <person name="Toyoda A."/>
            <person name="Takaki Y."/>
            <person name="Nishi S."/>
            <person name="Hori S."/>
            <person name="Arai W."/>
            <person name="Tsubouchi T."/>
            <person name="Morono Y."/>
            <person name="Uchiyama I."/>
            <person name="Ito T."/>
            <person name="Fujiyama A."/>
            <person name="Inagaki F."/>
            <person name="Takami H."/>
        </authorList>
    </citation>
    <scope>NUCLEOTIDE SEQUENCE</scope>
    <source>
        <strain evidence="1">Expedition CK06-06</strain>
    </source>
</reference>
<name>X1IXI0_9ZZZZ</name>
<gene>
    <name evidence="1" type="ORF">S03H2_53437</name>
</gene>
<dbReference type="Gene3D" id="1.10.1330.10">
    <property type="entry name" value="Dockerin domain"/>
    <property type="match status" value="1"/>
</dbReference>
<dbReference type="GO" id="GO:0000272">
    <property type="term" value="P:polysaccharide catabolic process"/>
    <property type="evidence" value="ECO:0007669"/>
    <property type="project" value="InterPro"/>
</dbReference>
<dbReference type="SUPFAM" id="SSF63446">
    <property type="entry name" value="Type I dockerin domain"/>
    <property type="match status" value="1"/>
</dbReference>
<dbReference type="GO" id="GO:0004181">
    <property type="term" value="F:metallocarboxypeptidase activity"/>
    <property type="evidence" value="ECO:0007669"/>
    <property type="project" value="TreeGrafter"/>
</dbReference>
<proteinExistence type="predicted"/>
<organism evidence="1">
    <name type="scientific">marine sediment metagenome</name>
    <dbReference type="NCBI Taxonomy" id="412755"/>
    <lineage>
        <taxon>unclassified sequences</taxon>
        <taxon>metagenomes</taxon>
        <taxon>ecological metagenomes</taxon>
    </lineage>
</organism>
<dbReference type="AlphaFoldDB" id="X1IXI0"/>
<dbReference type="GO" id="GO:0005615">
    <property type="term" value="C:extracellular space"/>
    <property type="evidence" value="ECO:0007669"/>
    <property type="project" value="TreeGrafter"/>
</dbReference>
<comment type="caution">
    <text evidence="1">The sequence shown here is derived from an EMBL/GenBank/DDBJ whole genome shotgun (WGS) entry which is preliminary data.</text>
</comment>
<protein>
    <submittedName>
        <fullName evidence="1">Uncharacterized protein</fullName>
    </submittedName>
</protein>
<dbReference type="InterPro" id="IPR036439">
    <property type="entry name" value="Dockerin_dom_sf"/>
</dbReference>
<evidence type="ECO:0000313" key="1">
    <source>
        <dbReference type="EMBL" id="GAH73945.1"/>
    </source>
</evidence>
<dbReference type="GO" id="GO:0016485">
    <property type="term" value="P:protein processing"/>
    <property type="evidence" value="ECO:0007669"/>
    <property type="project" value="TreeGrafter"/>
</dbReference>
<dbReference type="InterPro" id="IPR050753">
    <property type="entry name" value="Peptidase_M14_domain"/>
</dbReference>
<dbReference type="PANTHER" id="PTHR11532">
    <property type="entry name" value="PROTEASE M14 CARBOXYPEPTIDASE"/>
    <property type="match status" value="1"/>
</dbReference>
<sequence length="82" mass="9375">IPGQIEVISVIPLPGYTNPPTDPDGDGLYEDLNGNGRKDFNDVVEFFKYMEWIEDNESIPCFDFNGNSRIDFDDIVKLFKEV</sequence>
<feature type="non-terminal residue" evidence="1">
    <location>
        <position position="1"/>
    </location>
</feature>
<dbReference type="EMBL" id="BARU01034013">
    <property type="protein sequence ID" value="GAH73945.1"/>
    <property type="molecule type" value="Genomic_DNA"/>
</dbReference>
<dbReference type="GO" id="GO:0006518">
    <property type="term" value="P:peptide metabolic process"/>
    <property type="evidence" value="ECO:0007669"/>
    <property type="project" value="TreeGrafter"/>
</dbReference>
<accession>X1IXI0</accession>
<dbReference type="PANTHER" id="PTHR11532:SF57">
    <property type="entry name" value="CARBOXYPEPTIDASE D, B"/>
    <property type="match status" value="1"/>
</dbReference>